<evidence type="ECO:0000313" key="1">
    <source>
        <dbReference type="EMBL" id="MBW4672345.1"/>
    </source>
</evidence>
<sequence length="70" mass="7737">MVINLSTISNKILLHRAIFNPIDLTKEEGRGLYMGIQTPTQNEQPIDVGVLNPHKEADKTIPNTLGVKLS</sequence>
<reference evidence="1" key="2">
    <citation type="journal article" date="2022" name="Microbiol. Resour. Announc.">
        <title>Metagenome Sequencing to Explore Phylogenomics of Terrestrial Cyanobacteria.</title>
        <authorList>
            <person name="Ward R.D."/>
            <person name="Stajich J.E."/>
            <person name="Johansen J.R."/>
            <person name="Huntemann M."/>
            <person name="Clum A."/>
            <person name="Foster B."/>
            <person name="Foster B."/>
            <person name="Roux S."/>
            <person name="Palaniappan K."/>
            <person name="Varghese N."/>
            <person name="Mukherjee S."/>
            <person name="Reddy T.B.K."/>
            <person name="Daum C."/>
            <person name="Copeland A."/>
            <person name="Chen I.A."/>
            <person name="Ivanova N.N."/>
            <person name="Kyrpides N.C."/>
            <person name="Shapiro N."/>
            <person name="Eloe-Fadrosh E.A."/>
            <person name="Pietrasiak N."/>
        </authorList>
    </citation>
    <scope>NUCLEOTIDE SEQUENCE</scope>
    <source>
        <strain evidence="1">GSE-NOS-MK-12-04C</strain>
    </source>
</reference>
<proteinExistence type="predicted"/>
<dbReference type="AlphaFoldDB" id="A0A951V1X0"/>
<dbReference type="Proteomes" id="UP000729701">
    <property type="component" value="Unassembled WGS sequence"/>
</dbReference>
<comment type="caution">
    <text evidence="1">The sequence shown here is derived from an EMBL/GenBank/DDBJ whole genome shotgun (WGS) entry which is preliminary data.</text>
</comment>
<organism evidence="1 2">
    <name type="scientific">Cyanomargarita calcarea GSE-NOS-MK-12-04C</name>
    <dbReference type="NCBI Taxonomy" id="2839659"/>
    <lineage>
        <taxon>Bacteria</taxon>
        <taxon>Bacillati</taxon>
        <taxon>Cyanobacteriota</taxon>
        <taxon>Cyanophyceae</taxon>
        <taxon>Nostocales</taxon>
        <taxon>Cyanomargaritaceae</taxon>
        <taxon>Cyanomargarita</taxon>
    </lineage>
</organism>
<gene>
    <name evidence="1" type="ORF">KME60_34245</name>
</gene>
<evidence type="ECO:0000313" key="2">
    <source>
        <dbReference type="Proteomes" id="UP000729701"/>
    </source>
</evidence>
<reference evidence="1" key="1">
    <citation type="submission" date="2021-05" db="EMBL/GenBank/DDBJ databases">
        <authorList>
            <person name="Pietrasiak N."/>
            <person name="Ward R."/>
            <person name="Stajich J.E."/>
            <person name="Kurbessoian T."/>
        </authorList>
    </citation>
    <scope>NUCLEOTIDE SEQUENCE</scope>
    <source>
        <strain evidence="1">GSE-NOS-MK-12-04C</strain>
    </source>
</reference>
<protein>
    <submittedName>
        <fullName evidence="1">Uncharacterized protein</fullName>
    </submittedName>
</protein>
<dbReference type="EMBL" id="JAHHGZ010000073">
    <property type="protein sequence ID" value="MBW4672345.1"/>
    <property type="molecule type" value="Genomic_DNA"/>
</dbReference>
<accession>A0A951V1X0</accession>
<name>A0A951V1X0_9CYAN</name>